<protein>
    <recommendedName>
        <fullName evidence="4">CAAX protease self-immunity</fullName>
    </recommendedName>
</protein>
<reference evidence="2 3" key="1">
    <citation type="submission" date="2017-09" db="EMBL/GenBank/DDBJ databases">
        <title>High-quality draft genome sequence of Butyrivibrio fibrisolvens INBov1, isolated from cow rumen.</title>
        <authorList>
            <person name="Rodriguez Hernaez J."/>
            <person name="Rivarola M."/>
            <person name="Paniego N."/>
            <person name="Cravero S."/>
            <person name="Ceron Cucchi M."/>
            <person name="Martinez M.C."/>
        </authorList>
    </citation>
    <scope>NUCLEOTIDE SEQUENCE [LARGE SCALE GENOMIC DNA]</scope>
    <source>
        <strain evidence="2 3">INBov1</strain>
    </source>
</reference>
<evidence type="ECO:0000313" key="3">
    <source>
        <dbReference type="Proteomes" id="UP000245488"/>
    </source>
</evidence>
<keyword evidence="1" id="KW-0472">Membrane</keyword>
<dbReference type="EMBL" id="NXNG01000001">
    <property type="protein sequence ID" value="PWT26845.1"/>
    <property type="molecule type" value="Genomic_DNA"/>
</dbReference>
<proteinExistence type="predicted"/>
<dbReference type="Proteomes" id="UP000245488">
    <property type="component" value="Chromosome"/>
</dbReference>
<evidence type="ECO:0000256" key="1">
    <source>
        <dbReference type="SAM" id="Phobius"/>
    </source>
</evidence>
<feature type="transmembrane region" description="Helical" evidence="1">
    <location>
        <begin position="176"/>
        <end position="195"/>
    </location>
</feature>
<evidence type="ECO:0000313" key="2">
    <source>
        <dbReference type="EMBL" id="PWT26845.1"/>
    </source>
</evidence>
<gene>
    <name evidence="2" type="ORF">CPT75_06865</name>
</gene>
<accession>A0A317FYP5</accession>
<evidence type="ECO:0008006" key="4">
    <source>
        <dbReference type="Google" id="ProtNLM"/>
    </source>
</evidence>
<comment type="caution">
    <text evidence="2">The sequence shown here is derived from an EMBL/GenBank/DDBJ whole genome shotgun (WGS) entry which is preliminary data.</text>
</comment>
<keyword evidence="1" id="KW-1133">Transmembrane helix</keyword>
<feature type="transmembrane region" description="Helical" evidence="1">
    <location>
        <begin position="38"/>
        <end position="58"/>
    </location>
</feature>
<dbReference type="RefSeq" id="WP_110072530.1">
    <property type="nucleotide sequence ID" value="NZ_CM009896.1"/>
</dbReference>
<keyword evidence="1" id="KW-0812">Transmembrane</keyword>
<feature type="transmembrane region" description="Helical" evidence="1">
    <location>
        <begin position="145"/>
        <end position="164"/>
    </location>
</feature>
<keyword evidence="3" id="KW-1185">Reference proteome</keyword>
<name>A0A317FYP5_BUTFI</name>
<sequence>MLGYFLIYVAGFLLSGIWVASRIFIYSFLTKRKLNVPGYFDTCFAALIPATIICLYFNANPFAVSGIANIRLWCIAIVTVLLVSCIVLTGKRLLSGSKNKENSSSTDSRKPLFSNFLDGAFMEIPQRLMMQTFICGLLNKFGMNIYSGILINAVVWCSGIIFQAVVMNKEKNAMKLIPELIASFIFSIGVGYVFLESSCIFMTMISHAAQRIVTTLGSYHIRSNRS</sequence>
<feature type="transmembrane region" description="Helical" evidence="1">
    <location>
        <begin position="70"/>
        <end position="90"/>
    </location>
</feature>
<organism evidence="2 3">
    <name type="scientific">Butyrivibrio fibrisolvens</name>
    <dbReference type="NCBI Taxonomy" id="831"/>
    <lineage>
        <taxon>Bacteria</taxon>
        <taxon>Bacillati</taxon>
        <taxon>Bacillota</taxon>
        <taxon>Clostridia</taxon>
        <taxon>Lachnospirales</taxon>
        <taxon>Lachnospiraceae</taxon>
        <taxon>Butyrivibrio</taxon>
    </lineage>
</organism>
<feature type="transmembrane region" description="Helical" evidence="1">
    <location>
        <begin position="6"/>
        <end position="26"/>
    </location>
</feature>
<dbReference type="AlphaFoldDB" id="A0A317FYP5"/>